<dbReference type="OrthoDB" id="7442607at2759"/>
<dbReference type="GO" id="GO:0003677">
    <property type="term" value="F:DNA binding"/>
    <property type="evidence" value="ECO:0007669"/>
    <property type="project" value="UniProtKB-UniRule"/>
</dbReference>
<dbReference type="AlphaFoldDB" id="A0A0R3WGJ1"/>
<evidence type="ECO:0000313" key="8">
    <source>
        <dbReference type="Proteomes" id="UP000282613"/>
    </source>
</evidence>
<evidence type="ECO:0000256" key="4">
    <source>
        <dbReference type="ARBA" id="ARBA00023242"/>
    </source>
</evidence>
<keyword evidence="4 5" id="KW-0539">Nucleus</keyword>
<evidence type="ECO:0000313" key="9">
    <source>
        <dbReference type="WBParaSite" id="TASK_0000998401-mRNA-1"/>
    </source>
</evidence>
<dbReference type="GO" id="GO:0045893">
    <property type="term" value="P:positive regulation of DNA-templated transcription"/>
    <property type="evidence" value="ECO:0007669"/>
    <property type="project" value="InterPro"/>
</dbReference>
<keyword evidence="1" id="KW-0805">Transcription regulation</keyword>
<gene>
    <name evidence="7" type="ORF">TASK_LOCUS9985</name>
</gene>
<feature type="domain" description="T-box" evidence="6">
    <location>
        <begin position="36"/>
        <end position="138"/>
    </location>
</feature>
<evidence type="ECO:0000256" key="1">
    <source>
        <dbReference type="ARBA" id="ARBA00023015"/>
    </source>
</evidence>
<evidence type="ECO:0000313" key="7">
    <source>
        <dbReference type="EMBL" id="VDK47157.1"/>
    </source>
</evidence>
<dbReference type="InterPro" id="IPR046360">
    <property type="entry name" value="T-box_DNA-bd"/>
</dbReference>
<evidence type="ECO:0000256" key="3">
    <source>
        <dbReference type="ARBA" id="ARBA00023163"/>
    </source>
</evidence>
<sequence>MHSALLAITQGVPNVWPEDLNGEREEFSSICIAKEDFEPSNSTGNPKIILRLRNRAIFAHNLQIYLPRYHIVRHLTAEEVALRRQSGRGCGNESPACLEYVGTYVIPETEFITVSKYYNKHIANLKIDPSPYIASAKTAETL</sequence>
<dbReference type="Gene3D" id="2.60.40.820">
    <property type="entry name" value="Transcription factor, T-box"/>
    <property type="match status" value="1"/>
</dbReference>
<dbReference type="SUPFAM" id="SSF49417">
    <property type="entry name" value="p53-like transcription factors"/>
    <property type="match status" value="1"/>
</dbReference>
<dbReference type="InterPro" id="IPR036960">
    <property type="entry name" value="T-box_sf"/>
</dbReference>
<dbReference type="PROSITE" id="PS50252">
    <property type="entry name" value="TBOX_3"/>
    <property type="match status" value="1"/>
</dbReference>
<reference evidence="9" key="1">
    <citation type="submission" date="2017-02" db="UniProtKB">
        <authorList>
            <consortium name="WormBaseParasite"/>
        </authorList>
    </citation>
    <scope>IDENTIFICATION</scope>
</reference>
<keyword evidence="2 5" id="KW-0238">DNA-binding</keyword>
<dbReference type="InterPro" id="IPR008967">
    <property type="entry name" value="p53-like_TF_DNA-bd_sf"/>
</dbReference>
<keyword evidence="8" id="KW-1185">Reference proteome</keyword>
<evidence type="ECO:0000256" key="2">
    <source>
        <dbReference type="ARBA" id="ARBA00023125"/>
    </source>
</evidence>
<reference evidence="7 8" key="2">
    <citation type="submission" date="2018-11" db="EMBL/GenBank/DDBJ databases">
        <authorList>
            <consortium name="Pathogen Informatics"/>
        </authorList>
    </citation>
    <scope>NUCLEOTIDE SEQUENCE [LARGE SCALE GENOMIC DNA]</scope>
</reference>
<organism evidence="9">
    <name type="scientific">Taenia asiatica</name>
    <name type="common">Asian tapeworm</name>
    <dbReference type="NCBI Taxonomy" id="60517"/>
    <lineage>
        <taxon>Eukaryota</taxon>
        <taxon>Metazoa</taxon>
        <taxon>Spiralia</taxon>
        <taxon>Lophotrochozoa</taxon>
        <taxon>Platyhelminthes</taxon>
        <taxon>Cestoda</taxon>
        <taxon>Eucestoda</taxon>
        <taxon>Cyclophyllidea</taxon>
        <taxon>Taeniidae</taxon>
        <taxon>Taenia</taxon>
    </lineage>
</organism>
<dbReference type="GO" id="GO:0005634">
    <property type="term" value="C:nucleus"/>
    <property type="evidence" value="ECO:0007669"/>
    <property type="project" value="UniProtKB-SubCell"/>
</dbReference>
<dbReference type="Proteomes" id="UP000282613">
    <property type="component" value="Unassembled WGS sequence"/>
</dbReference>
<proteinExistence type="predicted"/>
<dbReference type="EMBL" id="UYRS01019892">
    <property type="protein sequence ID" value="VDK47157.1"/>
    <property type="molecule type" value="Genomic_DNA"/>
</dbReference>
<name>A0A0R3WGJ1_TAEAS</name>
<protein>
    <submittedName>
        <fullName evidence="9">T-box domain-containing protein</fullName>
    </submittedName>
</protein>
<dbReference type="Pfam" id="PF00907">
    <property type="entry name" value="T-box"/>
    <property type="match status" value="1"/>
</dbReference>
<evidence type="ECO:0000256" key="5">
    <source>
        <dbReference type="PROSITE-ProRule" id="PRU00201"/>
    </source>
</evidence>
<evidence type="ECO:0000259" key="6">
    <source>
        <dbReference type="PROSITE" id="PS50252"/>
    </source>
</evidence>
<keyword evidence="3" id="KW-0804">Transcription</keyword>
<dbReference type="WBParaSite" id="TASK_0000998401-mRNA-1">
    <property type="protein sequence ID" value="TASK_0000998401-mRNA-1"/>
    <property type="gene ID" value="TASK_0000998401"/>
</dbReference>
<comment type="caution">
    <text evidence="5">Lacks conserved residue(s) required for the propagation of feature annotation.</text>
</comment>
<dbReference type="GO" id="GO:0003700">
    <property type="term" value="F:DNA-binding transcription factor activity"/>
    <property type="evidence" value="ECO:0007669"/>
    <property type="project" value="InterPro"/>
</dbReference>
<accession>A0A0R3WGJ1</accession>
<comment type="subcellular location">
    <subcellularLocation>
        <location evidence="5">Nucleus</location>
    </subcellularLocation>
</comment>
<dbReference type="STRING" id="60517.A0A0R3WGJ1"/>